<dbReference type="STRING" id="237018.SAMN04489723_101343"/>
<keyword evidence="7" id="KW-1185">Reference proteome</keyword>
<dbReference type="Pfam" id="PF01925">
    <property type="entry name" value="TauE"/>
    <property type="match status" value="1"/>
</dbReference>
<evidence type="ECO:0000313" key="7">
    <source>
        <dbReference type="Proteomes" id="UP000198790"/>
    </source>
</evidence>
<dbReference type="InterPro" id="IPR051598">
    <property type="entry name" value="TSUP/Inactive_protease-like"/>
</dbReference>
<dbReference type="Proteomes" id="UP000198790">
    <property type="component" value="Unassembled WGS sequence"/>
</dbReference>
<dbReference type="AlphaFoldDB" id="A0A1I0VS05"/>
<dbReference type="EMBL" id="FOKK01000001">
    <property type="protein sequence ID" value="SFA79102.1"/>
    <property type="molecule type" value="Genomic_DNA"/>
</dbReference>
<organism evidence="6 7">
    <name type="scientific">Algoriphagus aquimarinus</name>
    <dbReference type="NCBI Taxonomy" id="237018"/>
    <lineage>
        <taxon>Bacteria</taxon>
        <taxon>Pseudomonadati</taxon>
        <taxon>Bacteroidota</taxon>
        <taxon>Cytophagia</taxon>
        <taxon>Cytophagales</taxon>
        <taxon>Cyclobacteriaceae</taxon>
        <taxon>Algoriphagus</taxon>
    </lineage>
</organism>
<feature type="transmembrane region" description="Helical" evidence="5">
    <location>
        <begin position="80"/>
        <end position="100"/>
    </location>
</feature>
<comment type="subcellular location">
    <subcellularLocation>
        <location evidence="5">Cell membrane</location>
        <topology evidence="5">Multi-pass membrane protein</topology>
    </subcellularLocation>
    <subcellularLocation>
        <location evidence="1">Membrane</location>
        <topology evidence="1">Multi-pass membrane protein</topology>
    </subcellularLocation>
</comment>
<name>A0A1I0VS05_9BACT</name>
<protein>
    <recommendedName>
        <fullName evidence="5">Probable membrane transporter protein</fullName>
    </recommendedName>
</protein>
<feature type="transmembrane region" description="Helical" evidence="5">
    <location>
        <begin position="47"/>
        <end position="68"/>
    </location>
</feature>
<dbReference type="PANTHER" id="PTHR43701">
    <property type="entry name" value="MEMBRANE TRANSPORTER PROTEIN MJ0441-RELATED"/>
    <property type="match status" value="1"/>
</dbReference>
<dbReference type="PANTHER" id="PTHR43701:SF5">
    <property type="entry name" value="MEMBRANE TRANSPORTER PROTEIN-RELATED"/>
    <property type="match status" value="1"/>
</dbReference>
<keyword evidence="3 5" id="KW-1133">Transmembrane helix</keyword>
<sequence length="250" mass="26656">MIDFHDPVFILIFSAILAVVAFMYASVGHGGASGYLAMMALAGVPLMVMKPTALLLNIFVAGISFVFFRQAKHFRWKLFYPFAITSIPAAFAGGMITINATLYKQILGVFLLIAILRILGVFGKTNSDQNEPVKTYLALLIGLAIGFFSGMIGIGGGIILSPVILLLRWGNMKEAAAVSALFIWVNSVSGALGFVLGGGEIPMEASFLIPAAVLGGTFGAIYGAKKFSNVTLKYILSIVLFIAFIKLMTV</sequence>
<dbReference type="RefSeq" id="WP_092894437.1">
    <property type="nucleotide sequence ID" value="NZ_CAXBKE010000045.1"/>
</dbReference>
<evidence type="ECO:0000256" key="1">
    <source>
        <dbReference type="ARBA" id="ARBA00004141"/>
    </source>
</evidence>
<keyword evidence="4 5" id="KW-0472">Membrane</keyword>
<dbReference type="InterPro" id="IPR002781">
    <property type="entry name" value="TM_pro_TauE-like"/>
</dbReference>
<evidence type="ECO:0000256" key="2">
    <source>
        <dbReference type="ARBA" id="ARBA00022692"/>
    </source>
</evidence>
<reference evidence="6 7" key="1">
    <citation type="submission" date="2016-10" db="EMBL/GenBank/DDBJ databases">
        <authorList>
            <person name="de Groot N.N."/>
        </authorList>
    </citation>
    <scope>NUCLEOTIDE SEQUENCE [LARGE SCALE GENOMIC DNA]</scope>
    <source>
        <strain evidence="6 7">DSM 23399</strain>
    </source>
</reference>
<gene>
    <name evidence="6" type="ORF">SAMN04489723_101343</name>
</gene>
<dbReference type="OrthoDB" id="560496at2"/>
<evidence type="ECO:0000256" key="5">
    <source>
        <dbReference type="RuleBase" id="RU363041"/>
    </source>
</evidence>
<proteinExistence type="inferred from homology"/>
<keyword evidence="2 5" id="KW-0812">Transmembrane</keyword>
<comment type="similarity">
    <text evidence="5">Belongs to the 4-toluene sulfonate uptake permease (TSUP) (TC 2.A.102) family.</text>
</comment>
<feature type="transmembrane region" description="Helical" evidence="5">
    <location>
        <begin position="175"/>
        <end position="195"/>
    </location>
</feature>
<feature type="transmembrane region" description="Helical" evidence="5">
    <location>
        <begin position="106"/>
        <end position="124"/>
    </location>
</feature>
<feature type="transmembrane region" description="Helical" evidence="5">
    <location>
        <begin position="230"/>
        <end position="249"/>
    </location>
</feature>
<dbReference type="GO" id="GO:0005886">
    <property type="term" value="C:plasma membrane"/>
    <property type="evidence" value="ECO:0007669"/>
    <property type="project" value="UniProtKB-SubCell"/>
</dbReference>
<evidence type="ECO:0000256" key="4">
    <source>
        <dbReference type="ARBA" id="ARBA00023136"/>
    </source>
</evidence>
<keyword evidence="5" id="KW-1003">Cell membrane</keyword>
<accession>A0A1I0VS05</accession>
<feature type="transmembrane region" description="Helical" evidence="5">
    <location>
        <begin position="136"/>
        <end position="169"/>
    </location>
</feature>
<feature type="transmembrane region" description="Helical" evidence="5">
    <location>
        <begin position="207"/>
        <end position="224"/>
    </location>
</feature>
<feature type="transmembrane region" description="Helical" evidence="5">
    <location>
        <begin position="7"/>
        <end position="27"/>
    </location>
</feature>
<evidence type="ECO:0000313" key="6">
    <source>
        <dbReference type="EMBL" id="SFA79102.1"/>
    </source>
</evidence>
<evidence type="ECO:0000256" key="3">
    <source>
        <dbReference type="ARBA" id="ARBA00022989"/>
    </source>
</evidence>